<proteinExistence type="predicted"/>
<feature type="transmembrane region" description="Helical" evidence="1">
    <location>
        <begin position="102"/>
        <end position="124"/>
    </location>
</feature>
<feature type="transmembrane region" description="Helical" evidence="1">
    <location>
        <begin position="144"/>
        <end position="167"/>
    </location>
</feature>
<evidence type="ECO:0000313" key="3">
    <source>
        <dbReference type="Proteomes" id="UP000199223"/>
    </source>
</evidence>
<feature type="transmembrane region" description="Helical" evidence="1">
    <location>
        <begin position="12"/>
        <end position="33"/>
    </location>
</feature>
<reference evidence="3" key="1">
    <citation type="submission" date="2016-10" db="EMBL/GenBank/DDBJ databases">
        <authorList>
            <person name="Varghese N."/>
            <person name="Submissions S."/>
        </authorList>
    </citation>
    <scope>NUCLEOTIDE SEQUENCE [LARGE SCALE GENOMIC DNA]</scope>
    <source>
        <strain evidence="3">CGMCC 1.10218</strain>
    </source>
</reference>
<dbReference type="Proteomes" id="UP000199223">
    <property type="component" value="Unassembled WGS sequence"/>
</dbReference>
<evidence type="ECO:0000313" key="2">
    <source>
        <dbReference type="EMBL" id="SEJ45004.1"/>
    </source>
</evidence>
<dbReference type="EMBL" id="FNZA01000008">
    <property type="protein sequence ID" value="SEJ45004.1"/>
    <property type="molecule type" value="Genomic_DNA"/>
</dbReference>
<feature type="transmembrane region" description="Helical" evidence="1">
    <location>
        <begin position="204"/>
        <end position="223"/>
    </location>
</feature>
<name>A0A1H6YYW9_9DEIO</name>
<protein>
    <submittedName>
        <fullName evidence="2">Uncharacterized protein</fullName>
    </submittedName>
</protein>
<gene>
    <name evidence="2" type="ORF">SAMN04488058_10885</name>
</gene>
<keyword evidence="1" id="KW-1133">Transmembrane helix</keyword>
<dbReference type="AlphaFoldDB" id="A0A1H6YYW9"/>
<sequence>MVISKGQQAALAAIGTALLAVALGAGALLYGLWEGWQAMPLDAQARQVPGQTQLAAAGHVWPHVAFQALVGLLALSGSVLAFSSRRWFMALPGRDDAGAARAFAVGAWALRGLVLLGPLGVGWLRLNAVTVYNPAYHTETVQLGLYGFVTVAGALLVVVPTAFLTWVGLGRCQRWAAGVRAAVRGAAPPGGSIQSSFRGVRERLALGTALLGLLAVCALPFALFDFRSSLFILDIQNLIATQLRWAVALLALTAFLAALLLTVWRAVGNQVSYETDVSPAQSRRHAGASRRAAVSDAAN</sequence>
<keyword evidence="3" id="KW-1185">Reference proteome</keyword>
<dbReference type="RefSeq" id="WP_092264545.1">
    <property type="nucleotide sequence ID" value="NZ_FNZA01000008.1"/>
</dbReference>
<feature type="transmembrane region" description="Helical" evidence="1">
    <location>
        <begin position="64"/>
        <end position="82"/>
    </location>
</feature>
<keyword evidence="1" id="KW-0812">Transmembrane</keyword>
<feature type="transmembrane region" description="Helical" evidence="1">
    <location>
        <begin position="243"/>
        <end position="264"/>
    </location>
</feature>
<accession>A0A1H6YYW9</accession>
<organism evidence="2 3">
    <name type="scientific">Deinococcus reticulitermitis</name>
    <dbReference type="NCBI Taxonomy" id="856736"/>
    <lineage>
        <taxon>Bacteria</taxon>
        <taxon>Thermotogati</taxon>
        <taxon>Deinococcota</taxon>
        <taxon>Deinococci</taxon>
        <taxon>Deinococcales</taxon>
        <taxon>Deinococcaceae</taxon>
        <taxon>Deinococcus</taxon>
    </lineage>
</organism>
<keyword evidence="1" id="KW-0472">Membrane</keyword>
<evidence type="ECO:0000256" key="1">
    <source>
        <dbReference type="SAM" id="Phobius"/>
    </source>
</evidence>